<dbReference type="CDD" id="cd19756">
    <property type="entry name" value="Bbox2"/>
    <property type="match status" value="1"/>
</dbReference>
<dbReference type="PANTHER" id="PTHR25462">
    <property type="entry name" value="BONUS, ISOFORM C-RELATED"/>
    <property type="match status" value="1"/>
</dbReference>
<accession>A0AA88Y7K6</accession>
<dbReference type="Gene3D" id="3.30.160.60">
    <property type="entry name" value="Classic Zinc Finger"/>
    <property type="match status" value="1"/>
</dbReference>
<sequence length="310" mass="35760">MGNSSYTMMSHSPEWWMMYCHRSFEPSNQRLYSMSSEMEVTGCDSSTELKRVQVSSDHDDWKECGQHKSHGAAEWKCINCRRTFCGACKEFHDKMVPKKHHLLHRSKREKEAIILKEIFCNIHLNKELEMYCITDNRAICVLCALGPSHKDHTIEELEKSADKIRSDVGVLLANVDKDYPKMEEYLASVRKTIANASLPEYNDLVDKMMEKAIAQIKLNAANLKADENRKADKLKKKEADLKSQQEEIQSKLLSSRQFLETCTDLQLVTQGKRYLQELGDIVLPDMSNDERPGQLTEVDIQQHISRNIFS</sequence>
<reference evidence="4" key="1">
    <citation type="submission" date="2019-08" db="EMBL/GenBank/DDBJ databases">
        <title>The improved chromosome-level genome for the pearl oyster Pinctada fucata martensii using PacBio sequencing and Hi-C.</title>
        <authorList>
            <person name="Zheng Z."/>
        </authorList>
    </citation>
    <scope>NUCLEOTIDE SEQUENCE</scope>
    <source>
        <strain evidence="4">ZZ-2019</strain>
        <tissue evidence="4">Adductor muscle</tissue>
    </source>
</reference>
<evidence type="ECO:0000259" key="3">
    <source>
        <dbReference type="PROSITE" id="PS50119"/>
    </source>
</evidence>
<proteinExistence type="predicted"/>
<dbReference type="InterPro" id="IPR047153">
    <property type="entry name" value="TRIM45/56/19-like"/>
</dbReference>
<feature type="domain" description="B box-type" evidence="3">
    <location>
        <begin position="115"/>
        <end position="157"/>
    </location>
</feature>
<dbReference type="EMBL" id="VSWD01000006">
    <property type="protein sequence ID" value="KAK3099599.1"/>
    <property type="molecule type" value="Genomic_DNA"/>
</dbReference>
<dbReference type="SMART" id="SM00336">
    <property type="entry name" value="BBOX"/>
    <property type="match status" value="1"/>
</dbReference>
<evidence type="ECO:0000256" key="1">
    <source>
        <dbReference type="PROSITE-ProRule" id="PRU00024"/>
    </source>
</evidence>
<dbReference type="InterPro" id="IPR000315">
    <property type="entry name" value="Znf_B-box"/>
</dbReference>
<dbReference type="SUPFAM" id="SSF57845">
    <property type="entry name" value="B-box zinc-binding domain"/>
    <property type="match status" value="1"/>
</dbReference>
<feature type="coiled-coil region" evidence="2">
    <location>
        <begin position="224"/>
        <end position="254"/>
    </location>
</feature>
<gene>
    <name evidence="4" type="ORF">FSP39_006876</name>
</gene>
<dbReference type="AlphaFoldDB" id="A0AA88Y7K6"/>
<organism evidence="4 5">
    <name type="scientific">Pinctada imbricata</name>
    <name type="common">Atlantic pearl-oyster</name>
    <name type="synonym">Pinctada martensii</name>
    <dbReference type="NCBI Taxonomy" id="66713"/>
    <lineage>
        <taxon>Eukaryota</taxon>
        <taxon>Metazoa</taxon>
        <taxon>Spiralia</taxon>
        <taxon>Lophotrochozoa</taxon>
        <taxon>Mollusca</taxon>
        <taxon>Bivalvia</taxon>
        <taxon>Autobranchia</taxon>
        <taxon>Pteriomorphia</taxon>
        <taxon>Pterioida</taxon>
        <taxon>Pterioidea</taxon>
        <taxon>Pteriidae</taxon>
        <taxon>Pinctada</taxon>
    </lineage>
</organism>
<keyword evidence="2" id="KW-0175">Coiled coil</keyword>
<keyword evidence="1" id="KW-0862">Zinc</keyword>
<keyword evidence="1" id="KW-0479">Metal-binding</keyword>
<name>A0AA88Y7K6_PINIB</name>
<dbReference type="GO" id="GO:0061630">
    <property type="term" value="F:ubiquitin protein ligase activity"/>
    <property type="evidence" value="ECO:0007669"/>
    <property type="project" value="TreeGrafter"/>
</dbReference>
<protein>
    <recommendedName>
        <fullName evidence="3">B box-type domain-containing protein</fullName>
    </recommendedName>
</protein>
<comment type="caution">
    <text evidence="4">The sequence shown here is derived from an EMBL/GenBank/DDBJ whole genome shotgun (WGS) entry which is preliminary data.</text>
</comment>
<dbReference type="Pfam" id="PF00643">
    <property type="entry name" value="zf-B_box"/>
    <property type="match status" value="1"/>
</dbReference>
<evidence type="ECO:0000313" key="4">
    <source>
        <dbReference type="EMBL" id="KAK3099599.1"/>
    </source>
</evidence>
<dbReference type="PROSITE" id="PS50119">
    <property type="entry name" value="ZF_BBOX"/>
    <property type="match status" value="1"/>
</dbReference>
<keyword evidence="1" id="KW-0863">Zinc-finger</keyword>
<dbReference type="PANTHER" id="PTHR25462:SF296">
    <property type="entry name" value="MEIOTIC P26, ISOFORM F"/>
    <property type="match status" value="1"/>
</dbReference>
<evidence type="ECO:0000313" key="5">
    <source>
        <dbReference type="Proteomes" id="UP001186944"/>
    </source>
</evidence>
<keyword evidence="5" id="KW-1185">Reference proteome</keyword>
<dbReference type="Proteomes" id="UP001186944">
    <property type="component" value="Unassembled WGS sequence"/>
</dbReference>
<evidence type="ECO:0000256" key="2">
    <source>
        <dbReference type="SAM" id="Coils"/>
    </source>
</evidence>
<dbReference type="GO" id="GO:0008270">
    <property type="term" value="F:zinc ion binding"/>
    <property type="evidence" value="ECO:0007669"/>
    <property type="project" value="UniProtKB-KW"/>
</dbReference>